<organism evidence="4 5">
    <name type="scientific">Paraburkholderia caffeinitolerans</name>
    <dbReference type="NCBI Taxonomy" id="1723730"/>
    <lineage>
        <taxon>Bacteria</taxon>
        <taxon>Pseudomonadati</taxon>
        <taxon>Pseudomonadota</taxon>
        <taxon>Betaproteobacteria</taxon>
        <taxon>Burkholderiales</taxon>
        <taxon>Burkholderiaceae</taxon>
        <taxon>Paraburkholderia</taxon>
    </lineage>
</organism>
<dbReference type="Proteomes" id="UP000494119">
    <property type="component" value="Unassembled WGS sequence"/>
</dbReference>
<dbReference type="PANTHER" id="PTHR43214">
    <property type="entry name" value="TWO-COMPONENT RESPONSE REGULATOR"/>
    <property type="match status" value="1"/>
</dbReference>
<dbReference type="SMART" id="SM00448">
    <property type="entry name" value="REC"/>
    <property type="match status" value="1"/>
</dbReference>
<feature type="domain" description="Response regulatory" evidence="3">
    <location>
        <begin position="11"/>
        <end position="127"/>
    </location>
</feature>
<evidence type="ECO:0000256" key="1">
    <source>
        <dbReference type="ARBA" id="ARBA00023125"/>
    </source>
</evidence>
<proteinExistence type="predicted"/>
<dbReference type="EMBL" id="CADIKL010000016">
    <property type="protein sequence ID" value="CAB3792422.1"/>
    <property type="molecule type" value="Genomic_DNA"/>
</dbReference>
<dbReference type="CDD" id="cd17535">
    <property type="entry name" value="REC_NarL-like"/>
    <property type="match status" value="1"/>
</dbReference>
<gene>
    <name evidence="4" type="primary">gacA</name>
    <name evidence="4" type="ORF">LMG28688_03508</name>
</gene>
<dbReference type="GO" id="GO:0003677">
    <property type="term" value="F:DNA binding"/>
    <property type="evidence" value="ECO:0007669"/>
    <property type="project" value="UniProtKB-KW"/>
</dbReference>
<dbReference type="SUPFAM" id="SSF52172">
    <property type="entry name" value="CheY-like"/>
    <property type="match status" value="1"/>
</dbReference>
<keyword evidence="2" id="KW-0597">Phosphoprotein</keyword>
<dbReference type="GO" id="GO:0000160">
    <property type="term" value="P:phosphorelay signal transduction system"/>
    <property type="evidence" value="ECO:0007669"/>
    <property type="project" value="InterPro"/>
</dbReference>
<evidence type="ECO:0000313" key="5">
    <source>
        <dbReference type="Proteomes" id="UP000494119"/>
    </source>
</evidence>
<dbReference type="InterPro" id="IPR001789">
    <property type="entry name" value="Sig_transdc_resp-reg_receiver"/>
</dbReference>
<evidence type="ECO:0000259" key="3">
    <source>
        <dbReference type="PROSITE" id="PS50110"/>
    </source>
</evidence>
<dbReference type="InterPro" id="IPR011006">
    <property type="entry name" value="CheY-like_superfamily"/>
</dbReference>
<dbReference type="InterPro" id="IPR058245">
    <property type="entry name" value="NreC/VraR/RcsB-like_REC"/>
</dbReference>
<keyword evidence="5" id="KW-1185">Reference proteome</keyword>
<dbReference type="Pfam" id="PF00072">
    <property type="entry name" value="Response_reg"/>
    <property type="match status" value="1"/>
</dbReference>
<dbReference type="InterPro" id="IPR039420">
    <property type="entry name" value="WalR-like"/>
</dbReference>
<evidence type="ECO:0000256" key="2">
    <source>
        <dbReference type="PROSITE-ProRule" id="PRU00169"/>
    </source>
</evidence>
<dbReference type="Gene3D" id="3.40.50.2300">
    <property type="match status" value="1"/>
</dbReference>
<sequence length="136" mass="14773">MNANASPKELTVFLVEDSASLRRRIAALLHTIDGVRVVGEAEDIQTALRCIAACRPAVVITDLRLPGASGLELISSLARRGPPVVTLVLTNQSGQPFREACQAAGAHYFFDKTQEIDKACRAIERLAEAHRRRAVL</sequence>
<feature type="modified residue" description="4-aspartylphosphate" evidence="2">
    <location>
        <position position="62"/>
    </location>
</feature>
<keyword evidence="1" id="KW-0238">DNA-binding</keyword>
<evidence type="ECO:0000313" key="4">
    <source>
        <dbReference type="EMBL" id="CAB3792422.1"/>
    </source>
</evidence>
<dbReference type="PROSITE" id="PS50110">
    <property type="entry name" value="RESPONSE_REGULATORY"/>
    <property type="match status" value="1"/>
</dbReference>
<dbReference type="RefSeq" id="WP_175195928.1">
    <property type="nucleotide sequence ID" value="NZ_CADIKL010000016.1"/>
</dbReference>
<protein>
    <submittedName>
        <fullName evidence="4">Response regulator GacA</fullName>
    </submittedName>
</protein>
<dbReference type="AlphaFoldDB" id="A0A6J5G6C8"/>
<accession>A0A6J5G6C8</accession>
<reference evidence="4 5" key="1">
    <citation type="submission" date="2020-04" db="EMBL/GenBank/DDBJ databases">
        <authorList>
            <person name="De Canck E."/>
        </authorList>
    </citation>
    <scope>NUCLEOTIDE SEQUENCE [LARGE SCALE GENOMIC DNA]</scope>
    <source>
        <strain evidence="4 5">LMG 28688</strain>
    </source>
</reference>
<name>A0A6J5G6C8_9BURK</name>